<dbReference type="Proteomes" id="UP001057402">
    <property type="component" value="Chromosome 5"/>
</dbReference>
<evidence type="ECO:0000313" key="1">
    <source>
        <dbReference type="EMBL" id="KAI4371231.1"/>
    </source>
</evidence>
<protein>
    <submittedName>
        <fullName evidence="1">Uncharacterized protein</fullName>
    </submittedName>
</protein>
<name>A0ACB9QZ21_9MYRT</name>
<sequence>MVWYGNASSKPGGKERVGYLSPVQKNNEKHENQAFWILQYRGRANKSLYQKKCNGQIAPGSEIAMVKLCCLVYFVVVVA</sequence>
<accession>A0ACB9QZ21</accession>
<comment type="caution">
    <text evidence="1">The sequence shown here is derived from an EMBL/GenBank/DDBJ whole genome shotgun (WGS) entry which is preliminary data.</text>
</comment>
<reference evidence="2" key="1">
    <citation type="journal article" date="2023" name="Front. Plant Sci.">
        <title>Chromosomal-level genome assembly of Melastoma candidum provides insights into trichome evolution.</title>
        <authorList>
            <person name="Zhong Y."/>
            <person name="Wu W."/>
            <person name="Sun C."/>
            <person name="Zou P."/>
            <person name="Liu Y."/>
            <person name="Dai S."/>
            <person name="Zhou R."/>
        </authorList>
    </citation>
    <scope>NUCLEOTIDE SEQUENCE [LARGE SCALE GENOMIC DNA]</scope>
</reference>
<proteinExistence type="predicted"/>
<gene>
    <name evidence="1" type="ORF">MLD38_019493</name>
</gene>
<dbReference type="EMBL" id="CM042884">
    <property type="protein sequence ID" value="KAI4371231.1"/>
    <property type="molecule type" value="Genomic_DNA"/>
</dbReference>
<evidence type="ECO:0000313" key="2">
    <source>
        <dbReference type="Proteomes" id="UP001057402"/>
    </source>
</evidence>
<organism evidence="1 2">
    <name type="scientific">Melastoma candidum</name>
    <dbReference type="NCBI Taxonomy" id="119954"/>
    <lineage>
        <taxon>Eukaryota</taxon>
        <taxon>Viridiplantae</taxon>
        <taxon>Streptophyta</taxon>
        <taxon>Embryophyta</taxon>
        <taxon>Tracheophyta</taxon>
        <taxon>Spermatophyta</taxon>
        <taxon>Magnoliopsida</taxon>
        <taxon>eudicotyledons</taxon>
        <taxon>Gunneridae</taxon>
        <taxon>Pentapetalae</taxon>
        <taxon>rosids</taxon>
        <taxon>malvids</taxon>
        <taxon>Myrtales</taxon>
        <taxon>Melastomataceae</taxon>
        <taxon>Melastomatoideae</taxon>
        <taxon>Melastomateae</taxon>
        <taxon>Melastoma</taxon>
    </lineage>
</organism>
<keyword evidence="2" id="KW-1185">Reference proteome</keyword>